<name>A0A4Y9YD40_9AGAM</name>
<feature type="region of interest" description="Disordered" evidence="1">
    <location>
        <begin position="80"/>
        <end position="99"/>
    </location>
</feature>
<dbReference type="EMBL" id="SEOQ01000608">
    <property type="protein sequence ID" value="TFY59623.1"/>
    <property type="molecule type" value="Genomic_DNA"/>
</dbReference>
<reference evidence="2 3" key="1">
    <citation type="submission" date="2019-02" db="EMBL/GenBank/DDBJ databases">
        <title>Genome sequencing of the rare red list fungi Dentipellis fragilis.</title>
        <authorList>
            <person name="Buettner E."/>
            <person name="Kellner H."/>
        </authorList>
    </citation>
    <scope>NUCLEOTIDE SEQUENCE [LARGE SCALE GENOMIC DNA]</scope>
    <source>
        <strain evidence="2 3">DSM 105465</strain>
    </source>
</reference>
<protein>
    <submittedName>
        <fullName evidence="2">Uncharacterized protein</fullName>
    </submittedName>
</protein>
<gene>
    <name evidence="2" type="ORF">EVG20_g7718</name>
</gene>
<dbReference type="AlphaFoldDB" id="A0A4Y9YD40"/>
<organism evidence="2 3">
    <name type="scientific">Dentipellis fragilis</name>
    <dbReference type="NCBI Taxonomy" id="205917"/>
    <lineage>
        <taxon>Eukaryota</taxon>
        <taxon>Fungi</taxon>
        <taxon>Dikarya</taxon>
        <taxon>Basidiomycota</taxon>
        <taxon>Agaricomycotina</taxon>
        <taxon>Agaricomycetes</taxon>
        <taxon>Russulales</taxon>
        <taxon>Hericiaceae</taxon>
        <taxon>Dentipellis</taxon>
    </lineage>
</organism>
<dbReference type="Proteomes" id="UP000298327">
    <property type="component" value="Unassembled WGS sequence"/>
</dbReference>
<sequence>MGARKAPDDHTLTSHALSFCGLRGERAENEPAAADGMGTQDCLADCLKFVNFQRIEIIERSHEQDALHTITERHVSLRAGGSGQIAGNMTSGAPGERRRKECSSIIASESGVLAKYAAEDGDRQKVEGRVLR</sequence>
<evidence type="ECO:0000313" key="2">
    <source>
        <dbReference type="EMBL" id="TFY59623.1"/>
    </source>
</evidence>
<accession>A0A4Y9YD40</accession>
<keyword evidence="3" id="KW-1185">Reference proteome</keyword>
<comment type="caution">
    <text evidence="2">The sequence shown here is derived from an EMBL/GenBank/DDBJ whole genome shotgun (WGS) entry which is preliminary data.</text>
</comment>
<proteinExistence type="predicted"/>
<evidence type="ECO:0000313" key="3">
    <source>
        <dbReference type="Proteomes" id="UP000298327"/>
    </source>
</evidence>
<evidence type="ECO:0000256" key="1">
    <source>
        <dbReference type="SAM" id="MobiDB-lite"/>
    </source>
</evidence>